<dbReference type="SMART" id="SM00342">
    <property type="entry name" value="HTH_ARAC"/>
    <property type="match status" value="1"/>
</dbReference>
<proteinExistence type="predicted"/>
<dbReference type="Pfam" id="PF12833">
    <property type="entry name" value="HTH_18"/>
    <property type="match status" value="1"/>
</dbReference>
<dbReference type="GO" id="GO:0043565">
    <property type="term" value="F:sequence-specific DNA binding"/>
    <property type="evidence" value="ECO:0007669"/>
    <property type="project" value="InterPro"/>
</dbReference>
<sequence length="274" mass="29303">MIFDWDTCCRPAETREIQGEDPVTLAGAGLWVGVLSSGRCLLAGAEPGAVAGSGAGGDLLLGYGNFTLRPATPCHLLALRLEGLAVEEFLKGLPRPRFVDSAACPNAAEQLARLCAGMETADSAAQPDPARGAAPYALLCMLAHADEETRRLSPIVAEAVESIRNNYMALYGVEDLAAALGVSKCHLVRMFSAEMGISPGKYLTRTRLEAAKLLLLDREYNLDTIANLCGFSGANYLCRVFKREEGITPLAWRDAAAPHAAPKKLPPRVNEMYV</sequence>
<dbReference type="Proteomes" id="UP000886803">
    <property type="component" value="Unassembled WGS sequence"/>
</dbReference>
<reference evidence="5" key="2">
    <citation type="submission" date="2021-04" db="EMBL/GenBank/DDBJ databases">
        <authorList>
            <person name="Gilroy R."/>
        </authorList>
    </citation>
    <scope>NUCLEOTIDE SEQUENCE</scope>
    <source>
        <strain evidence="5">ChiBcec8-13705</strain>
    </source>
</reference>
<organism evidence="5 6">
    <name type="scientific">Candidatus Gemmiger avicola</name>
    <dbReference type="NCBI Taxonomy" id="2838605"/>
    <lineage>
        <taxon>Bacteria</taxon>
        <taxon>Bacillati</taxon>
        <taxon>Bacillota</taxon>
        <taxon>Clostridia</taxon>
        <taxon>Eubacteriales</taxon>
        <taxon>Gemmiger</taxon>
    </lineage>
</organism>
<dbReference type="SUPFAM" id="SSF46689">
    <property type="entry name" value="Homeodomain-like"/>
    <property type="match status" value="2"/>
</dbReference>
<evidence type="ECO:0000256" key="2">
    <source>
        <dbReference type="ARBA" id="ARBA00023125"/>
    </source>
</evidence>
<protein>
    <submittedName>
        <fullName evidence="5">AraC family transcriptional regulator</fullName>
    </submittedName>
</protein>
<dbReference type="InterPro" id="IPR050204">
    <property type="entry name" value="AraC_XylS_family_regulators"/>
</dbReference>
<dbReference type="InterPro" id="IPR009057">
    <property type="entry name" value="Homeodomain-like_sf"/>
</dbReference>
<dbReference type="PANTHER" id="PTHR46796">
    <property type="entry name" value="HTH-TYPE TRANSCRIPTIONAL ACTIVATOR RHAS-RELATED"/>
    <property type="match status" value="1"/>
</dbReference>
<keyword evidence="3" id="KW-0804">Transcription</keyword>
<evidence type="ECO:0000256" key="1">
    <source>
        <dbReference type="ARBA" id="ARBA00023015"/>
    </source>
</evidence>
<dbReference type="GO" id="GO:0003700">
    <property type="term" value="F:DNA-binding transcription factor activity"/>
    <property type="evidence" value="ECO:0007669"/>
    <property type="project" value="InterPro"/>
</dbReference>
<gene>
    <name evidence="5" type="ORF">H9945_11150</name>
</gene>
<reference evidence="5" key="1">
    <citation type="journal article" date="2021" name="PeerJ">
        <title>Extensive microbial diversity within the chicken gut microbiome revealed by metagenomics and culture.</title>
        <authorList>
            <person name="Gilroy R."/>
            <person name="Ravi A."/>
            <person name="Getino M."/>
            <person name="Pursley I."/>
            <person name="Horton D.L."/>
            <person name="Alikhan N.F."/>
            <person name="Baker D."/>
            <person name="Gharbi K."/>
            <person name="Hall N."/>
            <person name="Watson M."/>
            <person name="Adriaenssens E.M."/>
            <person name="Foster-Nyarko E."/>
            <person name="Jarju S."/>
            <person name="Secka A."/>
            <person name="Antonio M."/>
            <person name="Oren A."/>
            <person name="Chaudhuri R.R."/>
            <person name="La Ragione R."/>
            <person name="Hildebrand F."/>
            <person name="Pallen M.J."/>
        </authorList>
    </citation>
    <scope>NUCLEOTIDE SEQUENCE</scope>
    <source>
        <strain evidence="5">ChiBcec8-13705</strain>
    </source>
</reference>
<evidence type="ECO:0000259" key="4">
    <source>
        <dbReference type="PROSITE" id="PS01124"/>
    </source>
</evidence>
<dbReference type="EMBL" id="DWYG01000187">
    <property type="protein sequence ID" value="HJB43040.1"/>
    <property type="molecule type" value="Genomic_DNA"/>
</dbReference>
<dbReference type="Gene3D" id="1.10.10.60">
    <property type="entry name" value="Homeodomain-like"/>
    <property type="match status" value="2"/>
</dbReference>
<evidence type="ECO:0000313" key="5">
    <source>
        <dbReference type="EMBL" id="HJB43040.1"/>
    </source>
</evidence>
<evidence type="ECO:0000256" key="3">
    <source>
        <dbReference type="ARBA" id="ARBA00023163"/>
    </source>
</evidence>
<dbReference type="InterPro" id="IPR018062">
    <property type="entry name" value="HTH_AraC-typ_CS"/>
</dbReference>
<comment type="caution">
    <text evidence="5">The sequence shown here is derived from an EMBL/GenBank/DDBJ whole genome shotgun (WGS) entry which is preliminary data.</text>
</comment>
<name>A0A9D2S559_9FIRM</name>
<dbReference type="PROSITE" id="PS00041">
    <property type="entry name" value="HTH_ARAC_FAMILY_1"/>
    <property type="match status" value="1"/>
</dbReference>
<keyword evidence="1" id="KW-0805">Transcription regulation</keyword>
<dbReference type="AlphaFoldDB" id="A0A9D2S559"/>
<evidence type="ECO:0000313" key="6">
    <source>
        <dbReference type="Proteomes" id="UP000886803"/>
    </source>
</evidence>
<feature type="domain" description="HTH araC/xylS-type" evidence="4">
    <location>
        <begin position="157"/>
        <end position="255"/>
    </location>
</feature>
<keyword evidence="2" id="KW-0238">DNA-binding</keyword>
<dbReference type="InterPro" id="IPR018060">
    <property type="entry name" value="HTH_AraC"/>
</dbReference>
<accession>A0A9D2S559</accession>
<dbReference type="PROSITE" id="PS01124">
    <property type="entry name" value="HTH_ARAC_FAMILY_2"/>
    <property type="match status" value="1"/>
</dbReference>